<dbReference type="PANTHER" id="PTHR33370">
    <property type="entry name" value="TRANSLATION INITIATION FACTOR IF-1, CHLOROPLASTIC"/>
    <property type="match status" value="1"/>
</dbReference>
<dbReference type="SUPFAM" id="SSF50249">
    <property type="entry name" value="Nucleic acid-binding proteins"/>
    <property type="match status" value="1"/>
</dbReference>
<feature type="domain" description="S1-like" evidence="6">
    <location>
        <begin position="1"/>
        <end position="73"/>
    </location>
</feature>
<dbReference type="PROSITE" id="PS50832">
    <property type="entry name" value="S1_IF1_TYPE"/>
    <property type="match status" value="1"/>
</dbReference>
<dbReference type="InterPro" id="IPR004368">
    <property type="entry name" value="TIF_IF1"/>
</dbReference>
<keyword evidence="2 5" id="KW-0396">Initiation factor</keyword>
<evidence type="ECO:0000256" key="3">
    <source>
        <dbReference type="ARBA" id="ARBA00022917"/>
    </source>
</evidence>
<dbReference type="FunFam" id="2.40.50.140:FF:000002">
    <property type="entry name" value="Translation initiation factor IF-1"/>
    <property type="match status" value="1"/>
</dbReference>
<keyword evidence="3 5" id="KW-0648">Protein biosynthesis</keyword>
<sequence>MVSESNLQKVKVNGVVIEALPDTKFKVQLDDGREVLAYLAGKMRMNYIKVMIGDKVTLELSPDGKRGRIVYRN</sequence>
<evidence type="ECO:0000313" key="7">
    <source>
        <dbReference type="EMBL" id="OGN27605.1"/>
    </source>
</evidence>
<dbReference type="Proteomes" id="UP000178444">
    <property type="component" value="Unassembled WGS sequence"/>
</dbReference>
<reference evidence="7 8" key="1">
    <citation type="journal article" date="2016" name="Nat. Commun.">
        <title>Thousands of microbial genomes shed light on interconnected biogeochemical processes in an aquifer system.</title>
        <authorList>
            <person name="Anantharaman K."/>
            <person name="Brown C.T."/>
            <person name="Hug L.A."/>
            <person name="Sharon I."/>
            <person name="Castelle C.J."/>
            <person name="Probst A.J."/>
            <person name="Thomas B.C."/>
            <person name="Singh A."/>
            <person name="Wilkins M.J."/>
            <person name="Karaoz U."/>
            <person name="Brodie E.L."/>
            <person name="Williams K.H."/>
            <person name="Hubbard S.S."/>
            <person name="Banfield J.F."/>
        </authorList>
    </citation>
    <scope>NUCLEOTIDE SEQUENCE [LARGE SCALE GENOMIC DNA]</scope>
</reference>
<dbReference type="GO" id="GO:0005829">
    <property type="term" value="C:cytosol"/>
    <property type="evidence" value="ECO:0007669"/>
    <property type="project" value="TreeGrafter"/>
</dbReference>
<gene>
    <name evidence="7" type="ORF">A2941_01250</name>
</gene>
<protein>
    <recommendedName>
        <fullName evidence="4">Translation initiation factor IF-1</fullName>
    </recommendedName>
</protein>
<dbReference type="GO" id="GO:0003723">
    <property type="term" value="F:RNA binding"/>
    <property type="evidence" value="ECO:0007669"/>
    <property type="project" value="InterPro"/>
</dbReference>
<dbReference type="PANTHER" id="PTHR33370:SF1">
    <property type="entry name" value="TRANSLATION INITIATION FACTOR IF-1, CHLOROPLASTIC"/>
    <property type="match status" value="1"/>
</dbReference>
<evidence type="ECO:0000259" key="6">
    <source>
        <dbReference type="PROSITE" id="PS50832"/>
    </source>
</evidence>
<evidence type="ECO:0000256" key="4">
    <source>
        <dbReference type="NCBIfam" id="TIGR00008"/>
    </source>
</evidence>
<evidence type="ECO:0000256" key="2">
    <source>
        <dbReference type="ARBA" id="ARBA00022540"/>
    </source>
</evidence>
<dbReference type="EMBL" id="MGKO01000008">
    <property type="protein sequence ID" value="OGN27605.1"/>
    <property type="molecule type" value="Genomic_DNA"/>
</dbReference>
<dbReference type="Pfam" id="PF01176">
    <property type="entry name" value="eIF-1a"/>
    <property type="match status" value="1"/>
</dbReference>
<organism evidence="7 8">
    <name type="scientific">Candidatus Yanofskybacteria bacterium RIFCSPLOWO2_01_FULL_49_17</name>
    <dbReference type="NCBI Taxonomy" id="1802700"/>
    <lineage>
        <taxon>Bacteria</taxon>
        <taxon>Candidatus Yanofskyibacteriota</taxon>
    </lineage>
</organism>
<name>A0A1F8GQB3_9BACT</name>
<comment type="similarity">
    <text evidence="1">Belongs to the IF-1 family.</text>
</comment>
<evidence type="ECO:0000256" key="1">
    <source>
        <dbReference type="ARBA" id="ARBA00010939"/>
    </source>
</evidence>
<evidence type="ECO:0000313" key="8">
    <source>
        <dbReference type="Proteomes" id="UP000178444"/>
    </source>
</evidence>
<dbReference type="NCBIfam" id="TIGR00008">
    <property type="entry name" value="infA"/>
    <property type="match status" value="1"/>
</dbReference>
<dbReference type="GO" id="GO:0043022">
    <property type="term" value="F:ribosome binding"/>
    <property type="evidence" value="ECO:0007669"/>
    <property type="project" value="TreeGrafter"/>
</dbReference>
<accession>A0A1F8GQB3</accession>
<dbReference type="InterPro" id="IPR012340">
    <property type="entry name" value="NA-bd_OB-fold"/>
</dbReference>
<evidence type="ECO:0000256" key="5">
    <source>
        <dbReference type="PROSITE-ProRule" id="PRU00181"/>
    </source>
</evidence>
<dbReference type="AlphaFoldDB" id="A0A1F8GQB3"/>
<proteinExistence type="inferred from homology"/>
<dbReference type="GO" id="GO:0003743">
    <property type="term" value="F:translation initiation factor activity"/>
    <property type="evidence" value="ECO:0007669"/>
    <property type="project" value="UniProtKB-UniRule"/>
</dbReference>
<dbReference type="CDD" id="cd04451">
    <property type="entry name" value="S1_IF1"/>
    <property type="match status" value="1"/>
</dbReference>
<comment type="caution">
    <text evidence="7">The sequence shown here is derived from an EMBL/GenBank/DDBJ whole genome shotgun (WGS) entry which is preliminary data.</text>
</comment>
<dbReference type="Gene3D" id="2.40.50.140">
    <property type="entry name" value="Nucleic acid-binding proteins"/>
    <property type="match status" value="1"/>
</dbReference>
<dbReference type="InterPro" id="IPR006196">
    <property type="entry name" value="RNA-binding_domain_S1_IF1"/>
</dbReference>